<organism evidence="2 3">
    <name type="scientific">Seminavis robusta</name>
    <dbReference type="NCBI Taxonomy" id="568900"/>
    <lineage>
        <taxon>Eukaryota</taxon>
        <taxon>Sar</taxon>
        <taxon>Stramenopiles</taxon>
        <taxon>Ochrophyta</taxon>
        <taxon>Bacillariophyta</taxon>
        <taxon>Bacillariophyceae</taxon>
        <taxon>Bacillariophycidae</taxon>
        <taxon>Naviculales</taxon>
        <taxon>Naviculaceae</taxon>
        <taxon>Seminavis</taxon>
    </lineage>
</organism>
<evidence type="ECO:0000313" key="3">
    <source>
        <dbReference type="Proteomes" id="UP001153069"/>
    </source>
</evidence>
<name>A0A9N8I114_9STRA</name>
<evidence type="ECO:0000256" key="1">
    <source>
        <dbReference type="SAM" id="MobiDB-lite"/>
    </source>
</evidence>
<protein>
    <submittedName>
        <fullName evidence="2">Histidine kinase</fullName>
    </submittedName>
</protein>
<dbReference type="InterPro" id="IPR053159">
    <property type="entry name" value="Hybrid_Histidine_Kinase"/>
</dbReference>
<dbReference type="PANTHER" id="PTHR43642:SF1">
    <property type="entry name" value="HYBRID SIGNAL TRANSDUCTION HISTIDINE KINASE G"/>
    <property type="match status" value="1"/>
</dbReference>
<proteinExistence type="predicted"/>
<keyword evidence="3" id="KW-1185">Reference proteome</keyword>
<dbReference type="GO" id="GO:0016301">
    <property type="term" value="F:kinase activity"/>
    <property type="evidence" value="ECO:0007669"/>
    <property type="project" value="UniProtKB-KW"/>
</dbReference>
<sequence>MKELCQQIQECEWMPLLMSRLLEQEEMGATVRILSRFLPQLNVMMVGEQHNPQQEQPQTMDDHQGGGGDENSFTGLKIAIRTFLLLVTSYQSVILVMDDLQWADEATLQVLAFVLQQEQPQENHPHQLFLVGCYRSNEVHKDHALEVALAQLDPQTYTRIPELPNLSLPDVHLLLCERLRMEEAQQLALIVHDKTHGNPFFVLQFLDAMMQRGILTRSILHHGCQWQWDCQRLQAEMDLADNVVGLVMQNMQRLDPGTQHFLHVAACLGNRFDTDIVRRALMSHANNQDLISISKAIRTATKEQLIEKVDRHLYRFSHDRIQQAAYQLVSVEDGVKGVEYHHYQLGVILKDLYYDHATNSSPVEWHLLVGTEQLNLGRQVLLQQQENLSKLDNTMELVHMNIQAARVVKTKSAFIPAVQFLRTAMDLLLLLEDREQSNNANTNLIIEVQLFHAEMELASGNATICKKLLDELLLSTSHGSVVMMSMEDQLEAYSLQIKACERENNHAESCKVARKALQLAGIKAPRFHTGPLKMFWCIAKLNHRLQKHSLDEIVEIPRTDSRFHGLVTDIVAHMSIAFHNLEQMPSFVVTIVLLAELCLRWGPTAASTAAFSVVGSVLVGIGAVERGIQVGRLGLDILNRWNFQESVAELTVAHGYFLMHLRRPLPEMIDVMKRGYQSGMASGRIFHGHICASCSLLIRFILAAHPLSLLAEHCKAITHEMVNYQSMLQYIGLMSLRQLIENLMTRDCPEGSPTATTISFCSRDKATLEGDVIPDFDEHEEKAQLEHGPPRRLTLLFYMMAAYLFGDLDRGRYFAEMLLQGESEFPMMPAMLYPFFRGMIFFDLVISGPRKKKRYYLRLAKKELAQLTQWKKAGFINIVSCQLLLEAKLLSVTTKPPKNLRAVSQAFNQAIVTSSRTGFSLFAAIAHESAADFLWQLDRVQAKLHVEKSLLLMKEWGAVGRVDFLMHKYNFHGETSKMDSFVSGTFLSRRNSLQIASRQHSGMNWIMKEQPEP</sequence>
<keyword evidence="2" id="KW-0418">Kinase</keyword>
<dbReference type="AlphaFoldDB" id="A0A9N8I114"/>
<evidence type="ECO:0000313" key="2">
    <source>
        <dbReference type="EMBL" id="CAB9530773.1"/>
    </source>
</evidence>
<accession>A0A9N8I114</accession>
<dbReference type="PANTHER" id="PTHR43642">
    <property type="entry name" value="HYBRID SIGNAL TRANSDUCTION HISTIDINE KINASE G"/>
    <property type="match status" value="1"/>
</dbReference>
<feature type="compositionally biased region" description="Polar residues" evidence="1">
    <location>
        <begin position="50"/>
        <end position="59"/>
    </location>
</feature>
<gene>
    <name evidence="2" type="ORF">SEMRO_3035_G342560.1</name>
</gene>
<dbReference type="EMBL" id="CAICTM010003033">
    <property type="protein sequence ID" value="CAB9530773.1"/>
    <property type="molecule type" value="Genomic_DNA"/>
</dbReference>
<feature type="region of interest" description="Disordered" evidence="1">
    <location>
        <begin position="49"/>
        <end position="68"/>
    </location>
</feature>
<dbReference type="OrthoDB" id="45468at2759"/>
<reference evidence="2" key="1">
    <citation type="submission" date="2020-06" db="EMBL/GenBank/DDBJ databases">
        <authorList>
            <consortium name="Plant Systems Biology data submission"/>
        </authorList>
    </citation>
    <scope>NUCLEOTIDE SEQUENCE</scope>
    <source>
        <strain evidence="2">D6</strain>
    </source>
</reference>
<dbReference type="Proteomes" id="UP001153069">
    <property type="component" value="Unassembled WGS sequence"/>
</dbReference>
<keyword evidence="2" id="KW-0808">Transferase</keyword>
<comment type="caution">
    <text evidence="2">The sequence shown here is derived from an EMBL/GenBank/DDBJ whole genome shotgun (WGS) entry which is preliminary data.</text>
</comment>